<dbReference type="AlphaFoldDB" id="A0A3S5FES9"/>
<organism evidence="2 3">
    <name type="scientific">Protopolystoma xenopodis</name>
    <dbReference type="NCBI Taxonomy" id="117903"/>
    <lineage>
        <taxon>Eukaryota</taxon>
        <taxon>Metazoa</taxon>
        <taxon>Spiralia</taxon>
        <taxon>Lophotrochozoa</taxon>
        <taxon>Platyhelminthes</taxon>
        <taxon>Monogenea</taxon>
        <taxon>Polyopisthocotylea</taxon>
        <taxon>Polystomatidea</taxon>
        <taxon>Polystomatidae</taxon>
        <taxon>Protopolystoma</taxon>
    </lineage>
</organism>
<protein>
    <submittedName>
        <fullName evidence="2">Uncharacterized protein</fullName>
    </submittedName>
</protein>
<accession>A0A3S5FES9</accession>
<reference evidence="2" key="1">
    <citation type="submission" date="2018-11" db="EMBL/GenBank/DDBJ databases">
        <authorList>
            <consortium name="Pathogen Informatics"/>
        </authorList>
    </citation>
    <scope>NUCLEOTIDE SEQUENCE</scope>
</reference>
<feature type="region of interest" description="Disordered" evidence="1">
    <location>
        <begin position="1"/>
        <end position="28"/>
    </location>
</feature>
<proteinExistence type="predicted"/>
<gene>
    <name evidence="2" type="ORF">PXEA_LOCUS20722</name>
</gene>
<feature type="compositionally biased region" description="Polar residues" evidence="1">
    <location>
        <begin position="15"/>
        <end position="28"/>
    </location>
</feature>
<comment type="caution">
    <text evidence="2">The sequence shown here is derived from an EMBL/GenBank/DDBJ whole genome shotgun (WGS) entry which is preliminary data.</text>
</comment>
<evidence type="ECO:0000256" key="1">
    <source>
        <dbReference type="SAM" id="MobiDB-lite"/>
    </source>
</evidence>
<dbReference type="EMBL" id="CAAALY010086102">
    <property type="protein sequence ID" value="VEL27282.1"/>
    <property type="molecule type" value="Genomic_DNA"/>
</dbReference>
<keyword evidence="3" id="KW-1185">Reference proteome</keyword>
<evidence type="ECO:0000313" key="3">
    <source>
        <dbReference type="Proteomes" id="UP000784294"/>
    </source>
</evidence>
<sequence>MARLTDDADYDAGETSGNVTRPRSSSGNDHAYYVLRTRCVPLCHPTNMIELRKAGQTTFILIFLWEGTSYSSVDFKNNLLFNTITYINWSNVSNLLDPCIIIL</sequence>
<name>A0A3S5FES9_9PLAT</name>
<evidence type="ECO:0000313" key="2">
    <source>
        <dbReference type="EMBL" id="VEL27282.1"/>
    </source>
</evidence>
<dbReference type="Proteomes" id="UP000784294">
    <property type="component" value="Unassembled WGS sequence"/>
</dbReference>